<dbReference type="HAMAP" id="MF_00337">
    <property type="entry name" value="Exonuc_7_S"/>
    <property type="match status" value="1"/>
</dbReference>
<comment type="catalytic activity">
    <reaction evidence="6">
        <text>Exonucleolytic cleavage in either 5'- to 3'- or 3'- to 5'-direction to yield nucleoside 5'-phosphates.</text>
        <dbReference type="EC" id="3.1.11.6"/>
    </reaction>
</comment>
<evidence type="ECO:0000313" key="7">
    <source>
        <dbReference type="EMBL" id="WAA10461.1"/>
    </source>
</evidence>
<reference evidence="7" key="1">
    <citation type="submission" date="2022-09" db="EMBL/GenBank/DDBJ databases">
        <title>Complete Genomes of Fervidibacillus albus and Fervidibacillus halotolerans isolated from tidal flat sediments.</title>
        <authorList>
            <person name="Kwon K.K."/>
            <person name="Yang S.-H."/>
            <person name="Park M.J."/>
            <person name="Oh H.-M."/>
        </authorList>
    </citation>
    <scope>NUCLEOTIDE SEQUENCE</scope>
    <source>
        <strain evidence="7">MEBiC13591</strain>
    </source>
</reference>
<keyword evidence="4 6" id="KW-0378">Hydrolase</keyword>
<proteinExistence type="inferred from homology"/>
<comment type="similarity">
    <text evidence="1 6">Belongs to the XseB family.</text>
</comment>
<comment type="subcellular location">
    <subcellularLocation>
        <location evidence="6">Cytoplasm</location>
    </subcellularLocation>
</comment>
<dbReference type="RefSeq" id="WP_275418252.1">
    <property type="nucleotide sequence ID" value="NZ_CP106878.1"/>
</dbReference>
<organism evidence="7 8">
    <name type="scientific">Fervidibacillus albus</name>
    <dbReference type="NCBI Taxonomy" id="2980026"/>
    <lineage>
        <taxon>Bacteria</taxon>
        <taxon>Bacillati</taxon>
        <taxon>Bacillota</taxon>
        <taxon>Bacilli</taxon>
        <taxon>Bacillales</taxon>
        <taxon>Bacillaceae</taxon>
        <taxon>Fervidibacillus</taxon>
    </lineage>
</organism>
<name>A0A9E8LVT8_9BACI</name>
<dbReference type="EC" id="3.1.11.6" evidence="6"/>
<dbReference type="PIRSF" id="PIRSF006488">
    <property type="entry name" value="Exonuc_VII_S"/>
    <property type="match status" value="1"/>
</dbReference>
<dbReference type="PANTHER" id="PTHR34137:SF1">
    <property type="entry name" value="EXODEOXYRIBONUCLEASE 7 SMALL SUBUNIT"/>
    <property type="match status" value="1"/>
</dbReference>
<evidence type="ECO:0000256" key="5">
    <source>
        <dbReference type="ARBA" id="ARBA00022839"/>
    </source>
</evidence>
<dbReference type="Gene3D" id="1.10.287.1040">
    <property type="entry name" value="Exonuclease VII, small subunit"/>
    <property type="match status" value="1"/>
</dbReference>
<dbReference type="SUPFAM" id="SSF116842">
    <property type="entry name" value="XseB-like"/>
    <property type="match status" value="1"/>
</dbReference>
<evidence type="ECO:0000256" key="2">
    <source>
        <dbReference type="ARBA" id="ARBA00022490"/>
    </source>
</evidence>
<evidence type="ECO:0000256" key="3">
    <source>
        <dbReference type="ARBA" id="ARBA00022722"/>
    </source>
</evidence>
<evidence type="ECO:0000256" key="6">
    <source>
        <dbReference type="HAMAP-Rule" id="MF_00337"/>
    </source>
</evidence>
<dbReference type="InterPro" id="IPR003761">
    <property type="entry name" value="Exonuc_VII_S"/>
</dbReference>
<dbReference type="Pfam" id="PF02609">
    <property type="entry name" value="Exonuc_VII_S"/>
    <property type="match status" value="1"/>
</dbReference>
<evidence type="ECO:0000256" key="4">
    <source>
        <dbReference type="ARBA" id="ARBA00022801"/>
    </source>
</evidence>
<gene>
    <name evidence="6 7" type="primary">xseB</name>
    <name evidence="7" type="ORF">OE104_03790</name>
</gene>
<dbReference type="InterPro" id="IPR037004">
    <property type="entry name" value="Exonuc_VII_ssu_sf"/>
</dbReference>
<dbReference type="KEGG" id="faf:OE104_03790"/>
<comment type="subunit">
    <text evidence="6">Heterooligomer composed of large and small subunits.</text>
</comment>
<accession>A0A9E8LVT8</accession>
<dbReference type="Proteomes" id="UP001164718">
    <property type="component" value="Chromosome"/>
</dbReference>
<dbReference type="GO" id="GO:0008855">
    <property type="term" value="F:exodeoxyribonuclease VII activity"/>
    <property type="evidence" value="ECO:0007669"/>
    <property type="project" value="UniProtKB-UniRule"/>
</dbReference>
<dbReference type="NCBIfam" id="TIGR01280">
    <property type="entry name" value="xseB"/>
    <property type="match status" value="1"/>
</dbReference>
<evidence type="ECO:0000256" key="1">
    <source>
        <dbReference type="ARBA" id="ARBA00009998"/>
    </source>
</evidence>
<dbReference type="GO" id="GO:0006308">
    <property type="term" value="P:DNA catabolic process"/>
    <property type="evidence" value="ECO:0007669"/>
    <property type="project" value="UniProtKB-UniRule"/>
</dbReference>
<keyword evidence="2 6" id="KW-0963">Cytoplasm</keyword>
<dbReference type="PANTHER" id="PTHR34137">
    <property type="entry name" value="EXODEOXYRIBONUCLEASE 7 SMALL SUBUNIT"/>
    <property type="match status" value="1"/>
</dbReference>
<keyword evidence="5 6" id="KW-0269">Exonuclease</keyword>
<keyword evidence="8" id="KW-1185">Reference proteome</keyword>
<dbReference type="GO" id="GO:0009318">
    <property type="term" value="C:exodeoxyribonuclease VII complex"/>
    <property type="evidence" value="ECO:0007669"/>
    <property type="project" value="UniProtKB-UniRule"/>
</dbReference>
<sequence>MDEKDKITFEEAMEKLEAIVESLEDGDVPLEKAIDKYKEGMDLAKICSEKLKSAEEQMVKIVKETGDIETFVIQEEE</sequence>
<protein>
    <recommendedName>
        <fullName evidence="6">Exodeoxyribonuclease 7 small subunit</fullName>
        <ecNumber evidence="6">3.1.11.6</ecNumber>
    </recommendedName>
    <alternativeName>
        <fullName evidence="6">Exodeoxyribonuclease VII small subunit</fullName>
        <shortName evidence="6">Exonuclease VII small subunit</shortName>
    </alternativeName>
</protein>
<dbReference type="EMBL" id="CP106878">
    <property type="protein sequence ID" value="WAA10461.1"/>
    <property type="molecule type" value="Genomic_DNA"/>
</dbReference>
<evidence type="ECO:0000313" key="8">
    <source>
        <dbReference type="Proteomes" id="UP001164718"/>
    </source>
</evidence>
<keyword evidence="3 6" id="KW-0540">Nuclease</keyword>
<comment type="function">
    <text evidence="6">Bidirectionally degrades single-stranded DNA into large acid-insoluble oligonucleotides, which are then degraded further into small acid-soluble oligonucleotides.</text>
</comment>
<dbReference type="AlphaFoldDB" id="A0A9E8LVT8"/>
<dbReference type="GO" id="GO:0005829">
    <property type="term" value="C:cytosol"/>
    <property type="evidence" value="ECO:0007669"/>
    <property type="project" value="TreeGrafter"/>
</dbReference>